<dbReference type="Proteomes" id="UP000649739">
    <property type="component" value="Unassembled WGS sequence"/>
</dbReference>
<comment type="caution">
    <text evidence="1">The sequence shown here is derived from an EMBL/GenBank/DDBJ whole genome shotgun (WGS) entry which is preliminary data.</text>
</comment>
<evidence type="ECO:0000313" key="2">
    <source>
        <dbReference type="Proteomes" id="UP000649739"/>
    </source>
</evidence>
<dbReference type="RefSeq" id="WP_189169065.1">
    <property type="nucleotide sequence ID" value="NZ_BMQB01000002.1"/>
</dbReference>
<name>A0A8J3FBI9_9ACTN</name>
<accession>A0A8J3FBI9</accession>
<keyword evidence="2" id="KW-1185">Reference proteome</keyword>
<sequence>MSVEYLWKDGGSVDGGCPALYRADRAGAAGYIVQGRHLSTAERGALREVAADEDAVWVPANILDRLAGGAG</sequence>
<gene>
    <name evidence="1" type="ORF">GCM10010123_12370</name>
</gene>
<proteinExistence type="predicted"/>
<evidence type="ECO:0000313" key="1">
    <source>
        <dbReference type="EMBL" id="GGJ84241.1"/>
    </source>
</evidence>
<dbReference type="AlphaFoldDB" id="A0A8J3FBI9"/>
<reference evidence="1" key="2">
    <citation type="submission" date="2020-09" db="EMBL/GenBank/DDBJ databases">
        <authorList>
            <person name="Sun Q."/>
            <person name="Ohkuma M."/>
        </authorList>
    </citation>
    <scope>NUCLEOTIDE SEQUENCE</scope>
    <source>
        <strain evidence="1">JCM 3090</strain>
    </source>
</reference>
<dbReference type="EMBL" id="BMQB01000002">
    <property type="protein sequence ID" value="GGJ84241.1"/>
    <property type="molecule type" value="Genomic_DNA"/>
</dbReference>
<protein>
    <submittedName>
        <fullName evidence="1">Uncharacterized protein</fullName>
    </submittedName>
</protein>
<organism evidence="1 2">
    <name type="scientific">Pilimelia anulata</name>
    <dbReference type="NCBI Taxonomy" id="53371"/>
    <lineage>
        <taxon>Bacteria</taxon>
        <taxon>Bacillati</taxon>
        <taxon>Actinomycetota</taxon>
        <taxon>Actinomycetes</taxon>
        <taxon>Micromonosporales</taxon>
        <taxon>Micromonosporaceae</taxon>
        <taxon>Pilimelia</taxon>
    </lineage>
</organism>
<reference evidence="1" key="1">
    <citation type="journal article" date="2014" name="Int. J. Syst. Evol. Microbiol.">
        <title>Complete genome sequence of Corynebacterium casei LMG S-19264T (=DSM 44701T), isolated from a smear-ripened cheese.</title>
        <authorList>
            <consortium name="US DOE Joint Genome Institute (JGI-PGF)"/>
            <person name="Walter F."/>
            <person name="Albersmeier A."/>
            <person name="Kalinowski J."/>
            <person name="Ruckert C."/>
        </authorList>
    </citation>
    <scope>NUCLEOTIDE SEQUENCE</scope>
    <source>
        <strain evidence="1">JCM 3090</strain>
    </source>
</reference>